<evidence type="ECO:0000256" key="15">
    <source>
        <dbReference type="SAM" id="MobiDB-lite"/>
    </source>
</evidence>
<evidence type="ECO:0000256" key="4">
    <source>
        <dbReference type="ARBA" id="ARBA00022695"/>
    </source>
</evidence>
<dbReference type="PANTHER" id="PTHR30313">
    <property type="entry name" value="DNA PRIMASE"/>
    <property type="match status" value="1"/>
</dbReference>
<dbReference type="PIRSF" id="PIRSF002811">
    <property type="entry name" value="DnaG"/>
    <property type="match status" value="1"/>
</dbReference>
<dbReference type="AlphaFoldDB" id="A0A1I1D4N5"/>
<evidence type="ECO:0000256" key="8">
    <source>
        <dbReference type="ARBA" id="ARBA00022833"/>
    </source>
</evidence>
<keyword evidence="10 12" id="KW-0238">DNA-binding</keyword>
<dbReference type="SMART" id="SM00400">
    <property type="entry name" value="ZnF_CHCC"/>
    <property type="match status" value="1"/>
</dbReference>
<evidence type="ECO:0000313" key="17">
    <source>
        <dbReference type="EMBL" id="SFB69757.1"/>
    </source>
</evidence>
<feature type="domain" description="Toprim" evidence="16">
    <location>
        <begin position="259"/>
        <end position="346"/>
    </location>
</feature>
<comment type="catalytic activity">
    <reaction evidence="12">
        <text>ssDNA + n NTP = ssDNA/pppN(pN)n-1 hybrid + (n-1) diphosphate.</text>
        <dbReference type="EC" id="2.7.7.101"/>
    </reaction>
</comment>
<dbReference type="Pfam" id="PF13662">
    <property type="entry name" value="Toprim_4"/>
    <property type="match status" value="1"/>
</dbReference>
<dbReference type="PANTHER" id="PTHR30313:SF2">
    <property type="entry name" value="DNA PRIMASE"/>
    <property type="match status" value="1"/>
</dbReference>
<dbReference type="Pfam" id="PF08278">
    <property type="entry name" value="DnaG_DnaB_bind"/>
    <property type="match status" value="1"/>
</dbReference>
<dbReference type="HAMAP" id="MF_00974">
    <property type="entry name" value="DNA_primase_DnaG"/>
    <property type="match status" value="1"/>
</dbReference>
<dbReference type="GO" id="GO:0006269">
    <property type="term" value="P:DNA replication, synthesis of primer"/>
    <property type="evidence" value="ECO:0007669"/>
    <property type="project" value="UniProtKB-UniRule"/>
</dbReference>
<dbReference type="GO" id="GO:0000428">
    <property type="term" value="C:DNA-directed RNA polymerase complex"/>
    <property type="evidence" value="ECO:0007669"/>
    <property type="project" value="UniProtKB-KW"/>
</dbReference>
<dbReference type="GO" id="GO:1990077">
    <property type="term" value="C:primosome complex"/>
    <property type="evidence" value="ECO:0007669"/>
    <property type="project" value="UniProtKB-KW"/>
</dbReference>
<dbReference type="RefSeq" id="WP_091118848.1">
    <property type="nucleotide sequence ID" value="NZ_FOLB01000001.1"/>
</dbReference>
<evidence type="ECO:0000256" key="2">
    <source>
        <dbReference type="ARBA" id="ARBA00022515"/>
    </source>
</evidence>
<comment type="similarity">
    <text evidence="12 13">Belongs to the DnaG primase family.</text>
</comment>
<dbReference type="Gene3D" id="3.90.580.10">
    <property type="entry name" value="Zinc finger, CHC2-type domain"/>
    <property type="match status" value="1"/>
</dbReference>
<evidence type="ECO:0000256" key="1">
    <source>
        <dbReference type="ARBA" id="ARBA00022478"/>
    </source>
</evidence>
<comment type="subunit">
    <text evidence="12">Monomer. Interacts with DnaB.</text>
</comment>
<dbReference type="InterPro" id="IPR019475">
    <property type="entry name" value="DNA_primase_DnaB-bd"/>
</dbReference>
<name>A0A1I1D4N5_9ACTN</name>
<dbReference type="Gene3D" id="3.90.980.10">
    <property type="entry name" value="DNA primase, catalytic core, N-terminal domain"/>
    <property type="match status" value="1"/>
</dbReference>
<dbReference type="SUPFAM" id="SSF57783">
    <property type="entry name" value="Zinc beta-ribbon"/>
    <property type="match status" value="1"/>
</dbReference>
<evidence type="ECO:0000256" key="10">
    <source>
        <dbReference type="ARBA" id="ARBA00023125"/>
    </source>
</evidence>
<keyword evidence="9" id="KW-0460">Magnesium</keyword>
<dbReference type="OrthoDB" id="9803773at2"/>
<dbReference type="Gene3D" id="3.40.1360.10">
    <property type="match status" value="1"/>
</dbReference>
<dbReference type="Pfam" id="PF01807">
    <property type="entry name" value="Zn_ribbon_DnaG"/>
    <property type="match status" value="1"/>
</dbReference>
<dbReference type="PROSITE" id="PS50880">
    <property type="entry name" value="TOPRIM"/>
    <property type="match status" value="1"/>
</dbReference>
<dbReference type="FunFam" id="3.90.580.10:FF:000001">
    <property type="entry name" value="DNA primase"/>
    <property type="match status" value="1"/>
</dbReference>
<evidence type="ECO:0000256" key="14">
    <source>
        <dbReference type="PIRSR" id="PIRSR002811-1"/>
    </source>
</evidence>
<feature type="zinc finger region" description="CHC2-type" evidence="12 14">
    <location>
        <begin position="41"/>
        <end position="65"/>
    </location>
</feature>
<evidence type="ECO:0000256" key="5">
    <source>
        <dbReference type="ARBA" id="ARBA00022705"/>
    </source>
</evidence>
<dbReference type="Gene3D" id="1.10.860.10">
    <property type="entry name" value="DNAb Helicase, Chain A"/>
    <property type="match status" value="1"/>
</dbReference>
<dbReference type="InterPro" id="IPR037068">
    <property type="entry name" value="DNA_primase_core_N_sf"/>
</dbReference>
<keyword evidence="8 12" id="KW-0862">Zinc</keyword>
<dbReference type="GO" id="GO:0005737">
    <property type="term" value="C:cytoplasm"/>
    <property type="evidence" value="ECO:0007669"/>
    <property type="project" value="TreeGrafter"/>
</dbReference>
<proteinExistence type="inferred from homology"/>
<dbReference type="SUPFAM" id="SSF56731">
    <property type="entry name" value="DNA primase core"/>
    <property type="match status" value="1"/>
</dbReference>
<gene>
    <name evidence="12" type="primary">dnaG</name>
    <name evidence="17" type="ORF">SAMN04487968_1018</name>
</gene>
<dbReference type="EC" id="2.7.7.101" evidence="12"/>
<keyword evidence="5 12" id="KW-0235">DNA replication</keyword>
<dbReference type="InterPro" id="IPR006171">
    <property type="entry name" value="TOPRIM_dom"/>
</dbReference>
<dbReference type="InterPro" id="IPR013173">
    <property type="entry name" value="DNA_primase_DnaG_DnaB-bd_dom"/>
</dbReference>
<dbReference type="InterPro" id="IPR030846">
    <property type="entry name" value="DnaG_bac"/>
</dbReference>
<evidence type="ECO:0000256" key="11">
    <source>
        <dbReference type="ARBA" id="ARBA00023163"/>
    </source>
</evidence>
<evidence type="ECO:0000259" key="16">
    <source>
        <dbReference type="PROSITE" id="PS50880"/>
    </source>
</evidence>
<organism evidence="17 18">
    <name type="scientific">Nocardioides terrae</name>
    <dbReference type="NCBI Taxonomy" id="574651"/>
    <lineage>
        <taxon>Bacteria</taxon>
        <taxon>Bacillati</taxon>
        <taxon>Actinomycetota</taxon>
        <taxon>Actinomycetes</taxon>
        <taxon>Propionibacteriales</taxon>
        <taxon>Nocardioidaceae</taxon>
        <taxon>Nocardioides</taxon>
    </lineage>
</organism>
<dbReference type="GO" id="GO:0003899">
    <property type="term" value="F:DNA-directed RNA polymerase activity"/>
    <property type="evidence" value="ECO:0007669"/>
    <property type="project" value="UniProtKB-UniRule"/>
</dbReference>
<dbReference type="STRING" id="574651.SAMN04487968_1018"/>
<dbReference type="NCBIfam" id="TIGR01391">
    <property type="entry name" value="dnaG"/>
    <property type="match status" value="1"/>
</dbReference>
<keyword evidence="2 12" id="KW-0639">Primosome</keyword>
<keyword evidence="18" id="KW-1185">Reference proteome</keyword>
<dbReference type="Pfam" id="PF10410">
    <property type="entry name" value="DnaB_bind"/>
    <property type="match status" value="1"/>
</dbReference>
<accession>A0A1I1D4N5</accession>
<evidence type="ECO:0000313" key="18">
    <source>
        <dbReference type="Proteomes" id="UP000198832"/>
    </source>
</evidence>
<dbReference type="Pfam" id="PF08275">
    <property type="entry name" value="DNAG_N"/>
    <property type="match status" value="1"/>
</dbReference>
<dbReference type="SMART" id="SM00766">
    <property type="entry name" value="DnaG_DnaB_bind"/>
    <property type="match status" value="1"/>
</dbReference>
<dbReference type="EMBL" id="FOLB01000001">
    <property type="protein sequence ID" value="SFB69757.1"/>
    <property type="molecule type" value="Genomic_DNA"/>
</dbReference>
<feature type="region of interest" description="Disordered" evidence="15">
    <location>
        <begin position="431"/>
        <end position="469"/>
    </location>
</feature>
<sequence length="624" mass="68035">MAGRILEKSITEVREKAKIEDIVGEYVTLRNAGGGSLKGLCPFHDEKTPSFNVNPSRGFFHCFGCQEGGDVIAFLQKIDGLSFAETIERLADKVGVQLQRDDGDTPQERRGPGRGKLVEAHKVAQEYFAEQLMTPDAVVARRFLADKGFDQEAARHFGVGFAPTNGRLLAQHLRARGFSEEELKVAGIVGSWGSSRFEGRVTWPIRESNGDVIGFGARKLFEGDRIAGKYINTSETPIYKKNQVLYGIDLARKGLQLSQRAVVVEGYTDVMACYLSGVTTAVATCGTAFTSDHGKVLRRLMGDFKGSTGEIIFTFDGDAAGQAAAVKVFAADDDFHSPTYVAVAPDGMDPCDLRLRQGDEAVRALVDSRRPLYEFVLRNVVGKYDLDRADGRVDALREGAALVSSVRDRSKAAGFTRDLAGMVGVDMEQAAAEVRRAQSRGQRQQPATPGRQQATPGEPAPAAPVQRVPDLRDPRFAVERETLKLVLQHPIAIGRSTAEVGPADFTHPVYRAVWELVAAAGGSVEGAADPQWVSRVRSVTADDRLGQVVSALAVEPIRAKEPDPSYVLEHVVRLREATLARQIADAHSRLQRSDPAGEAYLEALGELNRLEQQRRALRDRITTS</sequence>
<dbReference type="InterPro" id="IPR050219">
    <property type="entry name" value="DnaG_primase"/>
</dbReference>
<dbReference type="SMART" id="SM00493">
    <property type="entry name" value="TOPRIM"/>
    <property type="match status" value="1"/>
</dbReference>
<evidence type="ECO:0000256" key="13">
    <source>
        <dbReference type="PIRNR" id="PIRNR002811"/>
    </source>
</evidence>
<keyword evidence="4 12" id="KW-0548">Nucleotidyltransferase</keyword>
<evidence type="ECO:0000256" key="9">
    <source>
        <dbReference type="ARBA" id="ARBA00022842"/>
    </source>
</evidence>
<dbReference type="GO" id="GO:0008270">
    <property type="term" value="F:zinc ion binding"/>
    <property type="evidence" value="ECO:0007669"/>
    <property type="project" value="UniProtKB-UniRule"/>
</dbReference>
<evidence type="ECO:0000256" key="6">
    <source>
        <dbReference type="ARBA" id="ARBA00022723"/>
    </source>
</evidence>
<dbReference type="InterPro" id="IPR016136">
    <property type="entry name" value="DNA_helicase_N/primase_C"/>
</dbReference>
<keyword evidence="7 12" id="KW-0863">Zinc-finger</keyword>
<evidence type="ECO:0000256" key="7">
    <source>
        <dbReference type="ARBA" id="ARBA00022771"/>
    </source>
</evidence>
<keyword evidence="3 12" id="KW-0808">Transferase</keyword>
<keyword evidence="1 12" id="KW-0240">DNA-directed RNA polymerase</keyword>
<dbReference type="GO" id="GO:0003677">
    <property type="term" value="F:DNA binding"/>
    <property type="evidence" value="ECO:0007669"/>
    <property type="project" value="UniProtKB-KW"/>
</dbReference>
<comment type="domain">
    <text evidence="12">Contains an N-terminal zinc-binding domain, a central core domain that contains the primase activity, and a C-terminal DnaB-binding domain.</text>
</comment>
<keyword evidence="11 12" id="KW-0804">Transcription</keyword>
<protein>
    <recommendedName>
        <fullName evidence="12 13">DNA primase</fullName>
        <ecNumber evidence="12">2.7.7.101</ecNumber>
    </recommendedName>
</protein>
<feature type="compositionally biased region" description="Polar residues" evidence="15">
    <location>
        <begin position="439"/>
        <end position="455"/>
    </location>
</feature>
<evidence type="ECO:0000256" key="12">
    <source>
        <dbReference type="HAMAP-Rule" id="MF_00974"/>
    </source>
</evidence>
<dbReference type="InterPro" id="IPR002694">
    <property type="entry name" value="Znf_CHC2"/>
</dbReference>
<dbReference type="CDD" id="cd03364">
    <property type="entry name" value="TOPRIM_DnaG_primases"/>
    <property type="match status" value="1"/>
</dbReference>
<dbReference type="InterPro" id="IPR013264">
    <property type="entry name" value="DNAG_N"/>
</dbReference>
<keyword evidence="6 12" id="KW-0479">Metal-binding</keyword>
<evidence type="ECO:0000256" key="3">
    <source>
        <dbReference type="ARBA" id="ARBA00022679"/>
    </source>
</evidence>
<dbReference type="InterPro" id="IPR034151">
    <property type="entry name" value="TOPRIM_DnaG_bac"/>
</dbReference>
<comment type="function">
    <text evidence="12 13">RNA polymerase that catalyzes the synthesis of short RNA molecules used as primers for DNA polymerase during DNA replication.</text>
</comment>
<dbReference type="Proteomes" id="UP000198832">
    <property type="component" value="Unassembled WGS sequence"/>
</dbReference>
<comment type="cofactor">
    <cofactor evidence="12 13 14">
        <name>Zn(2+)</name>
        <dbReference type="ChEBI" id="CHEBI:29105"/>
    </cofactor>
    <text evidence="12 13 14">Binds 1 zinc ion per monomer.</text>
</comment>
<dbReference type="InterPro" id="IPR006295">
    <property type="entry name" value="DNA_primase_DnaG"/>
</dbReference>
<dbReference type="InterPro" id="IPR036977">
    <property type="entry name" value="DNA_primase_Znf_CHC2"/>
</dbReference>
<reference evidence="17 18" key="1">
    <citation type="submission" date="2016-10" db="EMBL/GenBank/DDBJ databases">
        <authorList>
            <person name="de Groot N.N."/>
        </authorList>
    </citation>
    <scope>NUCLEOTIDE SEQUENCE [LARGE SCALE GENOMIC DNA]</scope>
    <source>
        <strain evidence="17 18">CGMCC 1.7056</strain>
    </source>
</reference>